<dbReference type="STRING" id="10228.B3S288"/>
<reference evidence="7 8" key="1">
    <citation type="journal article" date="2008" name="Nature">
        <title>The Trichoplax genome and the nature of placozoans.</title>
        <authorList>
            <person name="Srivastava M."/>
            <person name="Begovic E."/>
            <person name="Chapman J."/>
            <person name="Putnam N.H."/>
            <person name="Hellsten U."/>
            <person name="Kawashima T."/>
            <person name="Kuo A."/>
            <person name="Mitros T."/>
            <person name="Salamov A."/>
            <person name="Carpenter M.L."/>
            <person name="Signorovitch A.Y."/>
            <person name="Moreno M.A."/>
            <person name="Kamm K."/>
            <person name="Grimwood J."/>
            <person name="Schmutz J."/>
            <person name="Shapiro H."/>
            <person name="Grigoriev I.V."/>
            <person name="Buss L.W."/>
            <person name="Schierwater B."/>
            <person name="Dellaporta S.L."/>
            <person name="Rokhsar D.S."/>
        </authorList>
    </citation>
    <scope>NUCLEOTIDE SEQUENCE [LARGE SCALE GENOMIC DNA]</scope>
    <source>
        <strain evidence="7 8">Grell-BS-1999</strain>
    </source>
</reference>
<dbReference type="GO" id="GO:0005635">
    <property type="term" value="C:nuclear envelope"/>
    <property type="evidence" value="ECO:0000318"/>
    <property type="project" value="GO_Central"/>
</dbReference>
<dbReference type="RefSeq" id="XP_002113981.1">
    <property type="nucleotide sequence ID" value="XM_002113945.1"/>
</dbReference>
<dbReference type="EMBL" id="DS985247">
    <property type="protein sequence ID" value="EDV23071.1"/>
    <property type="molecule type" value="Genomic_DNA"/>
</dbReference>
<gene>
    <name evidence="7" type="ORF">TRIADDRAFT_57968</name>
</gene>
<dbReference type="Proteomes" id="UP000009022">
    <property type="component" value="Unassembled WGS sequence"/>
</dbReference>
<dbReference type="PANTHER" id="PTHR12911:SF8">
    <property type="entry name" value="KLAROID PROTEIN-RELATED"/>
    <property type="match status" value="1"/>
</dbReference>
<evidence type="ECO:0000313" key="8">
    <source>
        <dbReference type="Proteomes" id="UP000009022"/>
    </source>
</evidence>
<organism evidence="7 8">
    <name type="scientific">Trichoplax adhaerens</name>
    <name type="common">Trichoplax reptans</name>
    <dbReference type="NCBI Taxonomy" id="10228"/>
    <lineage>
        <taxon>Eukaryota</taxon>
        <taxon>Metazoa</taxon>
        <taxon>Placozoa</taxon>
        <taxon>Uniplacotomia</taxon>
        <taxon>Trichoplacea</taxon>
        <taxon>Trichoplacidae</taxon>
        <taxon>Trichoplax</taxon>
    </lineage>
</organism>
<dbReference type="PROSITE" id="PS51469">
    <property type="entry name" value="SUN"/>
    <property type="match status" value="1"/>
</dbReference>
<keyword evidence="4 5" id="KW-0472">Membrane</keyword>
<proteinExistence type="predicted"/>
<dbReference type="GO" id="GO:0043495">
    <property type="term" value="F:protein-membrane adaptor activity"/>
    <property type="evidence" value="ECO:0000318"/>
    <property type="project" value="GO_Central"/>
</dbReference>
<evidence type="ECO:0000259" key="6">
    <source>
        <dbReference type="PROSITE" id="PS51469"/>
    </source>
</evidence>
<dbReference type="CTD" id="6755514"/>
<accession>B3S288</accession>
<evidence type="ECO:0000256" key="5">
    <source>
        <dbReference type="SAM" id="Phobius"/>
    </source>
</evidence>
<dbReference type="OrthoDB" id="342281at2759"/>
<evidence type="ECO:0000256" key="3">
    <source>
        <dbReference type="ARBA" id="ARBA00022989"/>
    </source>
</evidence>
<protein>
    <recommendedName>
        <fullName evidence="6">SUN domain-containing protein</fullName>
    </recommendedName>
</protein>
<dbReference type="InterPro" id="IPR012919">
    <property type="entry name" value="SUN_dom"/>
</dbReference>
<dbReference type="InParanoid" id="B3S288"/>
<keyword evidence="2 5" id="KW-0812">Transmembrane</keyword>
<feature type="transmembrane region" description="Helical" evidence="5">
    <location>
        <begin position="130"/>
        <end position="150"/>
    </location>
</feature>
<evidence type="ECO:0000256" key="4">
    <source>
        <dbReference type="ARBA" id="ARBA00023136"/>
    </source>
</evidence>
<dbReference type="GeneID" id="6755514"/>
<dbReference type="PANTHER" id="PTHR12911">
    <property type="entry name" value="SAD1/UNC-84-LIKE PROTEIN-RELATED"/>
    <property type="match status" value="1"/>
</dbReference>
<dbReference type="PhylomeDB" id="B3S288"/>
<feature type="domain" description="SUN" evidence="6">
    <location>
        <begin position="231"/>
        <end position="399"/>
    </location>
</feature>
<dbReference type="GO" id="GO:0034993">
    <property type="term" value="C:meiotic nuclear membrane microtubule tethering complex"/>
    <property type="evidence" value="ECO:0000318"/>
    <property type="project" value="GO_Central"/>
</dbReference>
<dbReference type="HOGENOM" id="CLU_683964_0_0_1"/>
<comment type="subcellular location">
    <subcellularLocation>
        <location evidence="1">Membrane</location>
    </subcellularLocation>
</comment>
<dbReference type="Pfam" id="PF07738">
    <property type="entry name" value="Sad1_UNC"/>
    <property type="match status" value="1"/>
</dbReference>
<name>B3S288_TRIAD</name>
<keyword evidence="3 5" id="KW-1133">Transmembrane helix</keyword>
<dbReference type="InterPro" id="IPR045119">
    <property type="entry name" value="SUN1-5"/>
</dbReference>
<evidence type="ECO:0000256" key="1">
    <source>
        <dbReference type="ARBA" id="ARBA00004370"/>
    </source>
</evidence>
<dbReference type="KEGG" id="tad:TRIADDRAFT_57968"/>
<evidence type="ECO:0000256" key="2">
    <source>
        <dbReference type="ARBA" id="ARBA00022692"/>
    </source>
</evidence>
<evidence type="ECO:0000313" key="7">
    <source>
        <dbReference type="EMBL" id="EDV23071.1"/>
    </source>
</evidence>
<dbReference type="Gene3D" id="2.60.120.260">
    <property type="entry name" value="Galactose-binding domain-like"/>
    <property type="match status" value="2"/>
</dbReference>
<sequence>MALNNQTDFPQVSKIPDNEGLFAQGSLYCSMKRDSLGSVAGRKSVRSNNWYRKYGGMTYDHGPLRALIGLVRVFVIIIYTISALIIYTDAVLIIKIKGIIKTAFMLPLYPSLNIKTSHKTPTQTTLNASLSLAIIVVGLTCTIAVFIYPVTFQKIQSVSSTLLTKSSGDPVIKDTNNTNCLNGIGDRIRIRELEAVIMQLKSEIQEIKSYPRQKVILSQDITFNIPQTLNRVYLMINYLEDNLKELKKSMISKEIVEQIVNSALKLYDEDKIGLADYALYPAGGRVISIGNTKPYLNSEGKPFHSPNIMIQPDLQPGNCWAFEGRMGEVTIQGLDDIYAHEKLLLGSFTFEDSNVMNLQRFTVQHFPNRPFNLIKIIFTSNHGSSYTCVYRFRVHGFLEKSTL</sequence>
<keyword evidence="8" id="KW-1185">Reference proteome</keyword>
<dbReference type="AlphaFoldDB" id="B3S288"/>
<dbReference type="eggNOG" id="KOG2687">
    <property type="taxonomic scope" value="Eukaryota"/>
</dbReference>
<feature type="transmembrane region" description="Helical" evidence="5">
    <location>
        <begin position="66"/>
        <end position="86"/>
    </location>
</feature>